<dbReference type="InterPro" id="IPR029767">
    <property type="entry name" value="WecB-like"/>
</dbReference>
<sequence>MRNEVLLLVGTRPEALKVAPVALALRGHPRLRPVIVHSGQHAGMVEQALAPFGLTPDETLSVDRHAGDVAELVAGLLPAFDAVIARRAPAAVMVHGDTATTLTGALAAFWRRVPVAHLEAGLRTGDLAHPFPEEANRQLVARIAALHLAPTPGAAAALRAESVPAESIVVTGNTVVDAVQHIAAAELPAIDPTLAEVEREVEATGGRLVLVTVHRRESWGTPLDEVLHAVRTMVERHPDVRVVLPAHPNPDVRAQVTRALAGRPRITVTEPLDYSDLVRALRRAALVLTDSGGIQEEAPSFGVPVLVARDTTERTEAIDAGCAWLVGTDPTRILDGADRILTTNLRVPADQNPFGDGRAAHRVRAALDRLLGTGDSPEVPRTPVLLTTSTEASAQLSH</sequence>
<dbReference type="InterPro" id="IPR003331">
    <property type="entry name" value="UDP_GlcNAc_Epimerase_2_dom"/>
</dbReference>
<dbReference type="Pfam" id="PF02350">
    <property type="entry name" value="Epimerase_2"/>
    <property type="match status" value="1"/>
</dbReference>
<keyword evidence="1 4" id="KW-0413">Isomerase</keyword>
<dbReference type="SUPFAM" id="SSF53756">
    <property type="entry name" value="UDP-Glycosyltransferase/glycogen phosphorylase"/>
    <property type="match status" value="1"/>
</dbReference>
<dbReference type="AlphaFoldDB" id="A0A1G6U777"/>
<dbReference type="CDD" id="cd03786">
    <property type="entry name" value="GTB_UDP-GlcNAc_2-Epimerase"/>
    <property type="match status" value="1"/>
</dbReference>
<dbReference type="EC" id="5.1.3.14" evidence="3"/>
<accession>A0A1G6U777</accession>
<dbReference type="EMBL" id="FMZZ01000010">
    <property type="protein sequence ID" value="SDD37218.1"/>
    <property type="molecule type" value="Genomic_DNA"/>
</dbReference>
<dbReference type="PANTHER" id="PTHR43174:SF2">
    <property type="entry name" value="UDP-N-ACETYLGLUCOSAMINE 2-EPIMERASE"/>
    <property type="match status" value="1"/>
</dbReference>
<dbReference type="OrthoDB" id="9803238at2"/>
<dbReference type="NCBIfam" id="TIGR00236">
    <property type="entry name" value="wecB"/>
    <property type="match status" value="1"/>
</dbReference>
<dbReference type="Gene3D" id="3.40.50.2000">
    <property type="entry name" value="Glycogen Phosphorylase B"/>
    <property type="match status" value="2"/>
</dbReference>
<organism evidence="6 7">
    <name type="scientific">Actinokineospora iranica</name>
    <dbReference type="NCBI Taxonomy" id="1271860"/>
    <lineage>
        <taxon>Bacteria</taxon>
        <taxon>Bacillati</taxon>
        <taxon>Actinomycetota</taxon>
        <taxon>Actinomycetes</taxon>
        <taxon>Pseudonocardiales</taxon>
        <taxon>Pseudonocardiaceae</taxon>
        <taxon>Actinokineospora</taxon>
    </lineage>
</organism>
<protein>
    <recommendedName>
        <fullName evidence="3">UDP-N-acetylglucosamine 2-epimerase (non-hydrolyzing)</fullName>
        <ecNumber evidence="3">5.1.3.14</ecNumber>
    </recommendedName>
</protein>
<evidence type="ECO:0000256" key="2">
    <source>
        <dbReference type="ARBA" id="ARBA00038209"/>
    </source>
</evidence>
<dbReference type="GO" id="GO:0008761">
    <property type="term" value="F:UDP-N-acetylglucosamine 2-epimerase activity"/>
    <property type="evidence" value="ECO:0007669"/>
    <property type="project" value="UniProtKB-EC"/>
</dbReference>
<evidence type="ECO:0000256" key="3">
    <source>
        <dbReference type="ARBA" id="ARBA00038858"/>
    </source>
</evidence>
<dbReference type="STRING" id="1271860.SAMN05216174_110144"/>
<evidence type="ECO:0000256" key="1">
    <source>
        <dbReference type="ARBA" id="ARBA00023235"/>
    </source>
</evidence>
<feature type="domain" description="UDP-N-acetylglucosamine 2-epimerase" evidence="5">
    <location>
        <begin position="24"/>
        <end position="367"/>
    </location>
</feature>
<proteinExistence type="inferred from homology"/>
<dbReference type="PANTHER" id="PTHR43174">
    <property type="entry name" value="UDP-N-ACETYLGLUCOSAMINE 2-EPIMERASE"/>
    <property type="match status" value="1"/>
</dbReference>
<name>A0A1G6U777_9PSEU</name>
<reference evidence="7" key="1">
    <citation type="submission" date="2016-10" db="EMBL/GenBank/DDBJ databases">
        <authorList>
            <person name="Varghese N."/>
            <person name="Submissions S."/>
        </authorList>
    </citation>
    <scope>NUCLEOTIDE SEQUENCE [LARGE SCALE GENOMIC DNA]</scope>
    <source>
        <strain evidence="7">IBRC-M 10403</strain>
    </source>
</reference>
<evidence type="ECO:0000313" key="7">
    <source>
        <dbReference type="Proteomes" id="UP000199501"/>
    </source>
</evidence>
<dbReference type="Proteomes" id="UP000199501">
    <property type="component" value="Unassembled WGS sequence"/>
</dbReference>
<evidence type="ECO:0000313" key="6">
    <source>
        <dbReference type="EMBL" id="SDD37218.1"/>
    </source>
</evidence>
<evidence type="ECO:0000256" key="4">
    <source>
        <dbReference type="RuleBase" id="RU003513"/>
    </source>
</evidence>
<evidence type="ECO:0000259" key="5">
    <source>
        <dbReference type="Pfam" id="PF02350"/>
    </source>
</evidence>
<keyword evidence="7" id="KW-1185">Reference proteome</keyword>
<comment type="similarity">
    <text evidence="2 4">Belongs to the UDP-N-acetylglucosamine 2-epimerase family.</text>
</comment>
<gene>
    <name evidence="6" type="ORF">SAMN05216174_110144</name>
</gene>
<dbReference type="RefSeq" id="WP_091453482.1">
    <property type="nucleotide sequence ID" value="NZ_FMZZ01000010.1"/>
</dbReference>